<evidence type="ECO:0000313" key="3">
    <source>
        <dbReference type="EMBL" id="PKS06161.1"/>
    </source>
</evidence>
<dbReference type="InParanoid" id="A0A2N3N171"/>
<feature type="domain" description="3'-5' exonuclease" evidence="2">
    <location>
        <begin position="11"/>
        <end position="219"/>
    </location>
</feature>
<gene>
    <name evidence="3" type="ORF">jhhlp_007478</name>
</gene>
<organism evidence="3 4">
    <name type="scientific">Lomentospora prolificans</name>
    <dbReference type="NCBI Taxonomy" id="41688"/>
    <lineage>
        <taxon>Eukaryota</taxon>
        <taxon>Fungi</taxon>
        <taxon>Dikarya</taxon>
        <taxon>Ascomycota</taxon>
        <taxon>Pezizomycotina</taxon>
        <taxon>Sordariomycetes</taxon>
        <taxon>Hypocreomycetidae</taxon>
        <taxon>Microascales</taxon>
        <taxon>Microascaceae</taxon>
        <taxon>Lomentospora</taxon>
    </lineage>
</organism>
<dbReference type="VEuPathDB" id="FungiDB:jhhlp_007478"/>
<dbReference type="InterPro" id="IPR012337">
    <property type="entry name" value="RNaseH-like_sf"/>
</dbReference>
<dbReference type="OrthoDB" id="26838at2759"/>
<feature type="compositionally biased region" description="Basic and acidic residues" evidence="1">
    <location>
        <begin position="236"/>
        <end position="250"/>
    </location>
</feature>
<sequence>MPTEKVALSFVSSVEAVASLIDAISNLSWGSQPALYIDLEGTKLSREGTISIVSIYVQPLKHVYLVDVHTLREAAFTTPGARLWSGRSLDLKAIFEAQDITKVFFDVRNDSDALYAHYGIRLRGVEDVQLMENACRPDGRRRFLNGLDRCIDQDLHVTRAEKTAWKSVKEKGLALFHPRKGGSYEVFNARPLDPNIERYCINDVVFLPILRAQYLTRLDGAWQIKVAHETINRVRESQEASYQPHREDKAFGPWEQPPKSERHPKAEEEKRIQ</sequence>
<dbReference type="GO" id="GO:0003676">
    <property type="term" value="F:nucleic acid binding"/>
    <property type="evidence" value="ECO:0007669"/>
    <property type="project" value="InterPro"/>
</dbReference>
<dbReference type="STRING" id="41688.A0A2N3N171"/>
<dbReference type="Gene3D" id="3.30.420.10">
    <property type="entry name" value="Ribonuclease H-like superfamily/Ribonuclease H"/>
    <property type="match status" value="1"/>
</dbReference>
<dbReference type="SUPFAM" id="SSF53098">
    <property type="entry name" value="Ribonuclease H-like"/>
    <property type="match status" value="1"/>
</dbReference>
<dbReference type="GO" id="GO:0008408">
    <property type="term" value="F:3'-5' exonuclease activity"/>
    <property type="evidence" value="ECO:0007669"/>
    <property type="project" value="InterPro"/>
</dbReference>
<keyword evidence="4" id="KW-1185">Reference proteome</keyword>
<protein>
    <recommendedName>
        <fullName evidence="2">3'-5' exonuclease domain-containing protein</fullName>
    </recommendedName>
</protein>
<dbReference type="InterPro" id="IPR002562">
    <property type="entry name" value="3'-5'_exonuclease_dom"/>
</dbReference>
<feature type="region of interest" description="Disordered" evidence="1">
    <location>
        <begin position="236"/>
        <end position="273"/>
    </location>
</feature>
<dbReference type="Pfam" id="PF01612">
    <property type="entry name" value="DNA_pol_A_exo1"/>
    <property type="match status" value="1"/>
</dbReference>
<dbReference type="EMBL" id="NLAX01001036">
    <property type="protein sequence ID" value="PKS06161.1"/>
    <property type="molecule type" value="Genomic_DNA"/>
</dbReference>
<feature type="compositionally biased region" description="Basic and acidic residues" evidence="1">
    <location>
        <begin position="258"/>
        <end position="273"/>
    </location>
</feature>
<evidence type="ECO:0000259" key="2">
    <source>
        <dbReference type="SMART" id="SM00474"/>
    </source>
</evidence>
<dbReference type="SMART" id="SM00474">
    <property type="entry name" value="35EXOc"/>
    <property type="match status" value="1"/>
</dbReference>
<proteinExistence type="predicted"/>
<name>A0A2N3N171_9PEZI</name>
<accession>A0A2N3N171</accession>
<evidence type="ECO:0000256" key="1">
    <source>
        <dbReference type="SAM" id="MobiDB-lite"/>
    </source>
</evidence>
<dbReference type="GO" id="GO:0006139">
    <property type="term" value="P:nucleobase-containing compound metabolic process"/>
    <property type="evidence" value="ECO:0007669"/>
    <property type="project" value="InterPro"/>
</dbReference>
<comment type="caution">
    <text evidence="3">The sequence shown here is derived from an EMBL/GenBank/DDBJ whole genome shotgun (WGS) entry which is preliminary data.</text>
</comment>
<dbReference type="InterPro" id="IPR036397">
    <property type="entry name" value="RNaseH_sf"/>
</dbReference>
<dbReference type="PANTHER" id="PTHR43040:SF1">
    <property type="entry name" value="RIBONUCLEASE D"/>
    <property type="match status" value="1"/>
</dbReference>
<evidence type="ECO:0000313" key="4">
    <source>
        <dbReference type="Proteomes" id="UP000233524"/>
    </source>
</evidence>
<dbReference type="AlphaFoldDB" id="A0A2N3N171"/>
<reference evidence="3 4" key="1">
    <citation type="journal article" date="2017" name="G3 (Bethesda)">
        <title>First Draft Genome Sequence of the Pathogenic Fungus Lomentospora prolificans (Formerly Scedosporium prolificans).</title>
        <authorList>
            <person name="Luo R."/>
            <person name="Zimin A."/>
            <person name="Workman R."/>
            <person name="Fan Y."/>
            <person name="Pertea G."/>
            <person name="Grossman N."/>
            <person name="Wear M.P."/>
            <person name="Jia B."/>
            <person name="Miller H."/>
            <person name="Casadevall A."/>
            <person name="Timp W."/>
            <person name="Zhang S.X."/>
            <person name="Salzberg S.L."/>
        </authorList>
    </citation>
    <scope>NUCLEOTIDE SEQUENCE [LARGE SCALE GENOMIC DNA]</scope>
    <source>
        <strain evidence="3 4">JHH-5317</strain>
    </source>
</reference>
<dbReference type="Proteomes" id="UP000233524">
    <property type="component" value="Unassembled WGS sequence"/>
</dbReference>
<dbReference type="PANTHER" id="PTHR43040">
    <property type="entry name" value="RIBONUCLEASE D"/>
    <property type="match status" value="1"/>
</dbReference>